<proteinExistence type="predicted"/>
<sequence>MFISYKGVIVRTTHISGNLTDAGVYLGKHLRGEKQDAWKMFFYIYNIFSFS</sequence>
<gene>
    <name evidence="1" type="ORF">C095_09945</name>
</gene>
<protein>
    <submittedName>
        <fullName evidence="1">Uncharacterized protein</fullName>
    </submittedName>
</protein>
<name>A0A0B4E511_9FUSO</name>
<evidence type="ECO:0000313" key="1">
    <source>
        <dbReference type="EMBL" id="KID48588.1"/>
    </source>
</evidence>
<dbReference type="EMBL" id="AUZI01000023">
    <property type="protein sequence ID" value="KID48588.1"/>
    <property type="molecule type" value="Genomic_DNA"/>
</dbReference>
<organism evidence="1 2">
    <name type="scientific">Fusobacterium necrophorum subsp. funduliforme B35</name>
    <dbReference type="NCBI Taxonomy" id="1226633"/>
    <lineage>
        <taxon>Bacteria</taxon>
        <taxon>Fusobacteriati</taxon>
        <taxon>Fusobacteriota</taxon>
        <taxon>Fusobacteriia</taxon>
        <taxon>Fusobacteriales</taxon>
        <taxon>Fusobacteriaceae</taxon>
        <taxon>Fusobacterium</taxon>
    </lineage>
</organism>
<dbReference type="AlphaFoldDB" id="A0A0B4E511"/>
<evidence type="ECO:0000313" key="2">
    <source>
        <dbReference type="Proteomes" id="UP000031184"/>
    </source>
</evidence>
<accession>A0A0B4E511</accession>
<dbReference type="Proteomes" id="UP000031184">
    <property type="component" value="Unassembled WGS sequence"/>
</dbReference>
<comment type="caution">
    <text evidence="1">The sequence shown here is derived from an EMBL/GenBank/DDBJ whole genome shotgun (WGS) entry which is preliminary data.</text>
</comment>
<reference evidence="1 2" key="1">
    <citation type="submission" date="2013-08" db="EMBL/GenBank/DDBJ databases">
        <title>An opportunistic ruminal bacterium that causes liver abscesses in cattle.</title>
        <authorList>
            <person name="Benahmed F.H."/>
            <person name="Rasmussen M."/>
            <person name="Harbottle H."/>
            <person name="Soppet D."/>
            <person name="Nagaraja T.G."/>
            <person name="Davidson M."/>
        </authorList>
    </citation>
    <scope>NUCLEOTIDE SEQUENCE [LARGE SCALE GENOMIC DNA]</scope>
    <source>
        <strain evidence="1 2">B35</strain>
    </source>
</reference>